<keyword evidence="2" id="KW-0812">Transmembrane</keyword>
<feature type="transmembrane region" description="Helical" evidence="2">
    <location>
        <begin position="239"/>
        <end position="260"/>
    </location>
</feature>
<organism evidence="3 4">
    <name type="scientific">Corallococcus macrosporus DSM 14697</name>
    <dbReference type="NCBI Taxonomy" id="1189310"/>
    <lineage>
        <taxon>Bacteria</taxon>
        <taxon>Pseudomonadati</taxon>
        <taxon>Myxococcota</taxon>
        <taxon>Myxococcia</taxon>
        <taxon>Myxococcales</taxon>
        <taxon>Cystobacterineae</taxon>
        <taxon>Myxococcaceae</taxon>
        <taxon>Corallococcus</taxon>
    </lineage>
</organism>
<keyword evidence="2" id="KW-1133">Transmembrane helix</keyword>
<evidence type="ECO:0000313" key="3">
    <source>
        <dbReference type="EMBL" id="ATB46718.1"/>
    </source>
</evidence>
<dbReference type="OrthoDB" id="185917at2"/>
<reference evidence="3 4" key="1">
    <citation type="submission" date="2017-06" db="EMBL/GenBank/DDBJ databases">
        <title>Sequencing and comparative analysis of myxobacterial genomes.</title>
        <authorList>
            <person name="Rupp O."/>
            <person name="Goesmann A."/>
            <person name="Sogaard-Andersen L."/>
        </authorList>
    </citation>
    <scope>NUCLEOTIDE SEQUENCE [LARGE SCALE GENOMIC DNA]</scope>
    <source>
        <strain evidence="3 4">DSM 14697</strain>
    </source>
</reference>
<protein>
    <submittedName>
        <fullName evidence="3">Uncharacterized protein</fullName>
    </submittedName>
</protein>
<name>A0A250JSS9_9BACT</name>
<dbReference type="AlphaFoldDB" id="A0A250JSS9"/>
<evidence type="ECO:0000313" key="4">
    <source>
        <dbReference type="Proteomes" id="UP000217343"/>
    </source>
</evidence>
<feature type="transmembrane region" description="Helical" evidence="2">
    <location>
        <begin position="299"/>
        <end position="319"/>
    </location>
</feature>
<gene>
    <name evidence="3" type="ORF">MYMAC_002323</name>
</gene>
<evidence type="ECO:0000256" key="1">
    <source>
        <dbReference type="SAM" id="MobiDB-lite"/>
    </source>
</evidence>
<dbReference type="EMBL" id="CP022203">
    <property type="protein sequence ID" value="ATB46718.1"/>
    <property type="molecule type" value="Genomic_DNA"/>
</dbReference>
<dbReference type="RefSeq" id="WP_095958153.1">
    <property type="nucleotide sequence ID" value="NZ_CP022203.1"/>
</dbReference>
<sequence>MEAPSALPCPRCQSPRAAGPECPRCGIIYAKADARAARQREEAAQPAPVLPEEPPLHVDPAWLVAPDLRPDVLPPETLAWDVDAEEAAFEHRLRTWAVPVALLVSFIVHKGNFSAFAARLITMPFHELGHAMTAWLCGRAAFPTLWKTAIFGRSYFLAVLLAAALGAWAWWAWKHRLWLWVACAATLLSLQAVGTLMLPSQTVDMLVTFGGDGGMMVLGAVMMLTFYAPAGSYLHKQALRWGFLVLGALSLVDGVLTWWASKKDAAAIPFGRMEGVGLSDASKLVGSHRWGEDELIHRYLVVGTLCLLVVAGVYGVHFVRGRARLAAAAR</sequence>
<proteinExistence type="predicted"/>
<feature type="transmembrane region" description="Helical" evidence="2">
    <location>
        <begin position="205"/>
        <end position="227"/>
    </location>
</feature>
<feature type="region of interest" description="Disordered" evidence="1">
    <location>
        <begin position="1"/>
        <end position="21"/>
    </location>
</feature>
<accession>A0A250JSS9</accession>
<keyword evidence="2" id="KW-0472">Membrane</keyword>
<evidence type="ECO:0000256" key="2">
    <source>
        <dbReference type="SAM" id="Phobius"/>
    </source>
</evidence>
<keyword evidence="4" id="KW-1185">Reference proteome</keyword>
<feature type="transmembrane region" description="Helical" evidence="2">
    <location>
        <begin position="177"/>
        <end position="198"/>
    </location>
</feature>
<dbReference type="KEGG" id="mmas:MYMAC_002323"/>
<dbReference type="Proteomes" id="UP000217343">
    <property type="component" value="Chromosome"/>
</dbReference>
<feature type="transmembrane region" description="Helical" evidence="2">
    <location>
        <begin position="154"/>
        <end position="171"/>
    </location>
</feature>